<feature type="domain" description="Helicase C-terminal" evidence="4">
    <location>
        <begin position="2008"/>
        <end position="2183"/>
    </location>
</feature>
<dbReference type="OrthoDB" id="9815272at2"/>
<dbReference type="GO" id="GO:0016747">
    <property type="term" value="F:acyltransferase activity, transferring groups other than amino-acyl groups"/>
    <property type="evidence" value="ECO:0007669"/>
    <property type="project" value="InterPro"/>
</dbReference>
<dbReference type="Proteomes" id="UP000251144">
    <property type="component" value="Unassembled WGS sequence"/>
</dbReference>
<dbReference type="GO" id="GO:0005524">
    <property type="term" value="F:ATP binding"/>
    <property type="evidence" value="ECO:0007669"/>
    <property type="project" value="InterPro"/>
</dbReference>
<feature type="coiled-coil region" evidence="1">
    <location>
        <begin position="2351"/>
        <end position="2399"/>
    </location>
</feature>
<dbReference type="Gene3D" id="3.40.50.300">
    <property type="entry name" value="P-loop containing nucleotide triphosphate hydrolases"/>
    <property type="match status" value="2"/>
</dbReference>
<proteinExistence type="predicted"/>
<dbReference type="PANTHER" id="PTHR41313">
    <property type="entry name" value="ADENINE-SPECIFIC METHYLTRANSFERASE"/>
    <property type="match status" value="1"/>
</dbReference>
<keyword evidence="5" id="KW-0067">ATP-binding</keyword>
<dbReference type="SUPFAM" id="SSF55729">
    <property type="entry name" value="Acyl-CoA N-acyltransferases (Nat)"/>
    <property type="match status" value="1"/>
</dbReference>
<gene>
    <name evidence="5" type="ORF">C4N26_11140</name>
</gene>
<dbReference type="Pfam" id="PF00176">
    <property type="entry name" value="SNF2-rel_dom"/>
    <property type="match status" value="1"/>
</dbReference>
<dbReference type="Pfam" id="PF00583">
    <property type="entry name" value="Acetyltransf_1"/>
    <property type="match status" value="1"/>
</dbReference>
<dbReference type="InterPro" id="IPR011639">
    <property type="entry name" value="MethylTrfase_TaqI-like_dom"/>
</dbReference>
<evidence type="ECO:0000259" key="3">
    <source>
        <dbReference type="PROSITE" id="PS51186"/>
    </source>
</evidence>
<keyword evidence="5" id="KW-0378">Hydrolase</keyword>
<dbReference type="PRINTS" id="PR00507">
    <property type="entry name" value="N12N6MTFRASE"/>
</dbReference>
<dbReference type="InterPro" id="IPR029063">
    <property type="entry name" value="SAM-dependent_MTases_sf"/>
</dbReference>
<evidence type="ECO:0000256" key="2">
    <source>
        <dbReference type="SAM" id="MobiDB-lite"/>
    </source>
</evidence>
<protein>
    <submittedName>
        <fullName evidence="5">Helicase</fullName>
    </submittedName>
</protein>
<dbReference type="InterPro" id="IPR052933">
    <property type="entry name" value="DNA_Protect_Modify"/>
</dbReference>
<dbReference type="Pfam" id="PF07669">
    <property type="entry name" value="Eco57I"/>
    <property type="match status" value="1"/>
</dbReference>
<keyword evidence="5" id="KW-0347">Helicase</keyword>
<name>A0A329TWD6_9FIRM</name>
<reference evidence="5 6" key="1">
    <citation type="submission" date="2018-02" db="EMBL/GenBank/DDBJ databases">
        <title>Complete genome sequencing of Faecalibacterium prausnitzii strains isolated from the human gut.</title>
        <authorList>
            <person name="Fitzgerald B.C."/>
            <person name="Shkoporov A.N."/>
            <person name="Ross P.R."/>
            <person name="Hill C."/>
        </authorList>
    </citation>
    <scope>NUCLEOTIDE SEQUENCE [LARGE SCALE GENOMIC DNA]</scope>
    <source>
        <strain evidence="5 6">APC942/32-1</strain>
    </source>
</reference>
<dbReference type="CDD" id="cd02440">
    <property type="entry name" value="AdoMet_MTases"/>
    <property type="match status" value="1"/>
</dbReference>
<keyword evidence="1" id="KW-0175">Coiled coil</keyword>
<sequence>MAPSAAPVGEPSEKDGSFSVPTEQPTRHFTDAEVRRNYEYILTSTNLYPPELHSAVRSVLSEPPLNPDWSDKGRQIAALFTPYGDREYQGDLLYRTRLHGEDGISFFFDEGYTYIPWNGLAFLLDAMIEDGDYPNPVVEEQPDPIGDYNIPDEVDEMGGPHRQMTIGEADFDYVLDAVAYEAGETVVEPVKPQAIVQMENNTPAAGDEPASVPDENPPVVVEAPETALPTDTAEQPTPPPVKGNTTAHKNFRRFQELFPEIVSGQYEYLRLEAGEAYYPLVIHHKYGSHYCMEHYYMQNGDRMYDPYMDFQIDKEAGTLRAFSYENSGIGVYNEADPDDPAYEKAINGFNSFFATWLNNIRSQGYEPVRASMMVNDEEVDVDLRPAAEAVPVVEEEQPEQLSLLSLEKSTEYLLVERVMQRGPLTAGKKEQIYEFAQTHPTGSEFTAFLKKLYGYEGFSGDEMGVKYAMFNSEGVTIEWQDEQGETQETKLSWARAAGVVQRLVDEGRYLETPVVSLPEPETDEPLEGETEPYDYSFEYGLLGRLKADCEYFLSEGHQHEKHLWAGSIHAQIAKMRELYDLLPEKPEGITKEVIDDYETRMAPWEHDEAEETQILDEALDAHHGQIDMLMQAVRGELTVGTIRYSIFEGRPHISMIEVLEDYRRQGIATQMLRYLQGQYPNEEIVWGCLTEDGSALYQAVVDEQPNPDYLRVQNDLEDITREFDAYVRRLDGGAILSPQEAADMDDLEDTQYRLEKELEELRPIRAFVRMGDGTAAEAPAVMDEATPTDLAPLREPPAAPQVATHNFRFSEDYDLYPSGAKTKYKNNVMAIKLLKQIELEKRTATPEEQIILARYVGWGGLANAFSSTASGWENEYQELKSLLTDVEYKAAMNSTITAYYTEPDLIRHIYRALERFGFEGGPDRKILDPGMGTGNFYSVLPEQFQGSKLFGVELDSITGRIAKQLYPDADISIMGYEATKFEDNSFDVILGNIPFNSVKIYDRRYNDLNPYIHDYFFIKSLDLAKPGGIIAFITSKGIMDRKDESLREYIARRAEFIGAIRLPNTAFKALAGTDVTADVVFLKKRTQPIELDRANLPSWIETDLDRSKWIAYNRYFKDNPEMLMGEMVSSRNMYGNEDGTACVAPEDFDLNQHLTQAVDSLYARFTADPDEEIEADEPEESNTEYEDAPAGTKNFTYVVRNGEIFFCEKDKLIPQPYTGMKAERIKGLCEIRTALLEVINIQSHEYDPVDLQKVQDTLNQVYDRFVAKYGAINSKGNILAFSDDDQFPLLRSIEDERKDKTGWDKSAIFTKATIRPFRQVNHADTAEDALQICLNHKLRVDLPYMSFLTGKAPQELVQELDTRIYLNPQKYYGNPLEGWELAEEYLSGHVRDKLLYARQKAAEEPELFARNVEALEEVQPEPLTPADIEVNMGAIWVPIEYYRQFMYETFQTSGYEKVIEGGDNRHRIDIEYFSYTTTWRVTNKNAEPDSVMVNQTFGTKRKNAYEIFEDCLNMQSTTVRDRQEYINEKGNKSVKYVVNAQETMIARAKQQQIQEAFASWVWKEPERRDRLLRIYNETFNTVRPREFDGSHLVFPGMNTEMKLRKHQLDFAARVIYTGTGLAAHEVGAGKTAALIAAGMYLKNLGAIHKAVFVVPNPLVGQWATEFYRFFPNANLLVSTAEDFTPKNRNRYISKIATGEYDAVILAHSQFEKIPISTERQIAMLERQINDIENAIHEIKSENGENWSVKQMVIFRKNLDERLKKLSAEEKKDDLLTFEQLGVDMMMVDEAHFFKNCFVFTKLRNVAGITTSSSQRAFDMLLKCQYLQETNQGRGVVFATGTPISNSISELFVMQRYLQPQELERFGWSYFDTWIAHFAKKASVLELKPEGGGYRMRDRFVRFYNLPELMAVFREVADIKTADMLDIPGLPAVRTGKAEIVSVEATPAQQAIMADFILRAEAIRTGRVKPEEDNMLKLTGEARLMAIDPRLIRPDADGTGSKLSVCIEDVYQVWKDTAASASTQLVFCDVGTPKAGKFNVYDEIRNVLLAKGVPESEIAFVHDATSEAQRQELFERTRQGKVRILIGSTSKLGTGVNVQNKVISIDHLDCPWKPSDITQRNGRGVRQGNENPEIMIKQFVAKGTFDAYLWQIQEQKLRYITQILTGKHIARSCEDVDETVLSAAQFKAAATDNPMVAQKMELENRVTELKILRGAWSNEQLALEHKVNLTYPSRIREYEQKIERVTQDISLLGQTEGKDFSIVLDGKHYTERPAAGEAFALLYRMISEGHGKDEYEFEIGSYRGFSLFVNFNPFERDIILRGALLYGTDIGNSGQGTITRIENLAERIPNYLEDARRELKETQKQLAVAQQQVGQPFLYEEELSEKVAQLTEINTKLEFESLQESEVILDENGQRSDGEEDWDSERVPACASAEV</sequence>
<dbReference type="Gene3D" id="3.40.50.150">
    <property type="entry name" value="Vaccinia Virus protein VP39"/>
    <property type="match status" value="1"/>
</dbReference>
<dbReference type="Pfam" id="PF18824">
    <property type="entry name" value="LPD11"/>
    <property type="match status" value="1"/>
</dbReference>
<dbReference type="InterPro" id="IPR000330">
    <property type="entry name" value="SNF2_N"/>
</dbReference>
<dbReference type="RefSeq" id="WP_158401441.1">
    <property type="nucleotide sequence ID" value="NZ_PRLB01000012.1"/>
</dbReference>
<dbReference type="InterPro" id="IPR054203">
    <property type="entry name" value="DUF6908"/>
</dbReference>
<dbReference type="InterPro" id="IPR027417">
    <property type="entry name" value="P-loop_NTPase"/>
</dbReference>
<dbReference type="Pfam" id="PF21849">
    <property type="entry name" value="DUF6908"/>
    <property type="match status" value="1"/>
</dbReference>
<dbReference type="SMART" id="SM00490">
    <property type="entry name" value="HELICc"/>
    <property type="match status" value="1"/>
</dbReference>
<dbReference type="InterPro" id="IPR001650">
    <property type="entry name" value="Helicase_C-like"/>
</dbReference>
<evidence type="ECO:0000313" key="6">
    <source>
        <dbReference type="Proteomes" id="UP000251144"/>
    </source>
</evidence>
<comment type="caution">
    <text evidence="5">The sequence shown here is derived from an EMBL/GenBank/DDBJ whole genome shotgun (WGS) entry which is preliminary data.</text>
</comment>
<organism evidence="5 6">
    <name type="scientific">Faecalibacterium prausnitzii</name>
    <dbReference type="NCBI Taxonomy" id="853"/>
    <lineage>
        <taxon>Bacteria</taxon>
        <taxon>Bacillati</taxon>
        <taxon>Bacillota</taxon>
        <taxon>Clostridia</taxon>
        <taxon>Eubacteriales</taxon>
        <taxon>Oscillospiraceae</taxon>
        <taxon>Faecalibacterium</taxon>
    </lineage>
</organism>
<dbReference type="PROSITE" id="PS51194">
    <property type="entry name" value="HELICASE_CTER"/>
    <property type="match status" value="1"/>
</dbReference>
<dbReference type="SMART" id="SM00487">
    <property type="entry name" value="DEXDc"/>
    <property type="match status" value="1"/>
</dbReference>
<dbReference type="SUPFAM" id="SSF52540">
    <property type="entry name" value="P-loop containing nucleoside triphosphate hydrolases"/>
    <property type="match status" value="2"/>
</dbReference>
<dbReference type="SUPFAM" id="SSF53335">
    <property type="entry name" value="S-adenosyl-L-methionine-dependent methyltransferases"/>
    <property type="match status" value="1"/>
</dbReference>
<keyword evidence="5" id="KW-0547">Nucleotide-binding</keyword>
<evidence type="ECO:0000313" key="5">
    <source>
        <dbReference type="EMBL" id="RAW53290.1"/>
    </source>
</evidence>
<dbReference type="InterPro" id="IPR016181">
    <property type="entry name" value="Acyl_CoA_acyltransferase"/>
</dbReference>
<dbReference type="Pfam" id="PF00271">
    <property type="entry name" value="Helicase_C"/>
    <property type="match status" value="1"/>
</dbReference>
<feature type="domain" description="N-acetyltransferase" evidence="3">
    <location>
        <begin position="588"/>
        <end position="717"/>
    </location>
</feature>
<evidence type="ECO:0000256" key="1">
    <source>
        <dbReference type="SAM" id="Coils"/>
    </source>
</evidence>
<accession>A0A329TWD6</accession>
<dbReference type="GO" id="GO:0009007">
    <property type="term" value="F:site-specific DNA-methyltransferase (adenine-specific) activity"/>
    <property type="evidence" value="ECO:0007669"/>
    <property type="project" value="UniProtKB-EC"/>
</dbReference>
<dbReference type="InterPro" id="IPR014001">
    <property type="entry name" value="Helicase_ATP-bd"/>
</dbReference>
<dbReference type="EMBL" id="PRLB01000012">
    <property type="protein sequence ID" value="RAW53290.1"/>
    <property type="molecule type" value="Genomic_DNA"/>
</dbReference>
<dbReference type="GO" id="GO:0004386">
    <property type="term" value="F:helicase activity"/>
    <property type="evidence" value="ECO:0007669"/>
    <property type="project" value="UniProtKB-KW"/>
</dbReference>
<dbReference type="CDD" id="cd04301">
    <property type="entry name" value="NAT_SF"/>
    <property type="match status" value="1"/>
</dbReference>
<dbReference type="InterPro" id="IPR040789">
    <property type="entry name" value="LPD11"/>
</dbReference>
<dbReference type="Gene3D" id="3.40.630.30">
    <property type="match status" value="1"/>
</dbReference>
<dbReference type="GO" id="GO:0006304">
    <property type="term" value="P:DNA modification"/>
    <property type="evidence" value="ECO:0007669"/>
    <property type="project" value="InterPro"/>
</dbReference>
<dbReference type="PANTHER" id="PTHR41313:SF1">
    <property type="entry name" value="DNA METHYLASE ADENINE-SPECIFIC DOMAIN-CONTAINING PROTEIN"/>
    <property type="match status" value="1"/>
</dbReference>
<dbReference type="InterPro" id="IPR000182">
    <property type="entry name" value="GNAT_dom"/>
</dbReference>
<feature type="region of interest" description="Disordered" evidence="2">
    <location>
        <begin position="2407"/>
        <end position="2434"/>
    </location>
</feature>
<evidence type="ECO:0000259" key="4">
    <source>
        <dbReference type="PROSITE" id="PS51194"/>
    </source>
</evidence>
<dbReference type="PROSITE" id="PS51186">
    <property type="entry name" value="GNAT"/>
    <property type="match status" value="1"/>
</dbReference>
<feature type="region of interest" description="Disordered" evidence="2">
    <location>
        <begin position="1"/>
        <end position="28"/>
    </location>
</feature>